<dbReference type="InterPro" id="IPR001279">
    <property type="entry name" value="Metallo-B-lactamas"/>
</dbReference>
<dbReference type="Pfam" id="PF00753">
    <property type="entry name" value="Lactamase_B"/>
    <property type="match status" value="1"/>
</dbReference>
<dbReference type="RefSeq" id="WP_283414948.1">
    <property type="nucleotide sequence ID" value="NZ_FXUA01000013.1"/>
</dbReference>
<sequence length="473" mass="52184">MKIEQIYTGCLAQGAYYIESDGEAAVIDPLREVQPYIEKADRRNAKIKYVFETHFHADFVSGHQDLSAKTGASIVYGPTTMKMGFDAIVAEDGQEFKVGKAKIKVLHTPGHTMESSCYLLFNEEGKAEAIFTGDTLFIGDVGRPDLAQKVVADLTQEILAGHMYDSLRNKIMPLPDDLIVYPAHGAGSACGKNMSKETSDTLGNQKKTNYALQDMSKEDFIKELITGLTPPPAYFPQNVMMNIEGYDSIDAVLERGVRPLTPSEFEAAANETGALILDTRAPQVFAKGFVPNSVNIGIDGSFAVWVGAMIPDLKQEILVVADEGREEEVITRLARVGYDYAIGYLNGGIEAWKKSGHEIDRIESISAEELAKRQAENAEINILDVRKNSEFLSEHVVNAENAPLDYINDSMLKINKDKTYYVHCAGGYRSMVFNSILRARGYDNLIDVDGGFKAIKDSEKIDVTEYVCPTTLL</sequence>
<dbReference type="PROSITE" id="PS50206">
    <property type="entry name" value="RHODANESE_3"/>
    <property type="match status" value="2"/>
</dbReference>
<dbReference type="CDD" id="cd07724">
    <property type="entry name" value="POD-like_MBL-fold"/>
    <property type="match status" value="1"/>
</dbReference>
<comment type="caution">
    <text evidence="3">The sequence shown here is derived from an EMBL/GenBank/DDBJ whole genome shotgun (WGS) entry which is preliminary data.</text>
</comment>
<dbReference type="PANTHER" id="PTHR43084">
    <property type="entry name" value="PERSULFIDE DIOXYGENASE ETHE1"/>
    <property type="match status" value="1"/>
</dbReference>
<evidence type="ECO:0000256" key="1">
    <source>
        <dbReference type="ARBA" id="ARBA00022723"/>
    </source>
</evidence>
<dbReference type="PANTHER" id="PTHR43084:SF1">
    <property type="entry name" value="PERSULFIDE DIOXYGENASE ETHE1, MITOCHONDRIAL"/>
    <property type="match status" value="1"/>
</dbReference>
<dbReference type="InterPro" id="IPR044528">
    <property type="entry name" value="POD-like_MBL-fold"/>
</dbReference>
<feature type="domain" description="Rhodanese" evidence="2">
    <location>
        <begin position="376"/>
        <end position="460"/>
    </location>
</feature>
<evidence type="ECO:0000259" key="2">
    <source>
        <dbReference type="PROSITE" id="PS50206"/>
    </source>
</evidence>
<dbReference type="Gene3D" id="3.60.15.10">
    <property type="entry name" value="Ribonuclease Z/Hydroxyacylglutathione hydrolase-like"/>
    <property type="match status" value="1"/>
</dbReference>
<dbReference type="EMBL" id="FXUA01000013">
    <property type="protein sequence ID" value="SMP36351.1"/>
    <property type="molecule type" value="Genomic_DNA"/>
</dbReference>
<protein>
    <submittedName>
        <fullName evidence="3">Glyoxylase, beta-lactamase superfamily II</fullName>
    </submittedName>
</protein>
<dbReference type="InterPro" id="IPR051682">
    <property type="entry name" value="Mito_Persulfide_Diox"/>
</dbReference>
<dbReference type="CDD" id="cd00158">
    <property type="entry name" value="RHOD"/>
    <property type="match status" value="2"/>
</dbReference>
<evidence type="ECO:0000313" key="4">
    <source>
        <dbReference type="Proteomes" id="UP001157915"/>
    </source>
</evidence>
<name>A0ABY1PMM8_9BACT</name>
<organism evidence="3 4">
    <name type="scientific">Algoriphagus winogradskyi</name>
    <dbReference type="NCBI Taxonomy" id="237017"/>
    <lineage>
        <taxon>Bacteria</taxon>
        <taxon>Pseudomonadati</taxon>
        <taxon>Bacteroidota</taxon>
        <taxon>Cytophagia</taxon>
        <taxon>Cytophagales</taxon>
        <taxon>Cyclobacteriaceae</taxon>
        <taxon>Algoriphagus</taxon>
    </lineage>
</organism>
<evidence type="ECO:0000313" key="3">
    <source>
        <dbReference type="EMBL" id="SMP36351.1"/>
    </source>
</evidence>
<dbReference type="InterPro" id="IPR036873">
    <property type="entry name" value="Rhodanese-like_dom_sf"/>
</dbReference>
<dbReference type="Pfam" id="PF00581">
    <property type="entry name" value="Rhodanese"/>
    <property type="match status" value="2"/>
</dbReference>
<dbReference type="SMART" id="SM00450">
    <property type="entry name" value="RHOD"/>
    <property type="match status" value="2"/>
</dbReference>
<dbReference type="SUPFAM" id="SSF56281">
    <property type="entry name" value="Metallo-hydrolase/oxidoreductase"/>
    <property type="match status" value="1"/>
</dbReference>
<dbReference type="Gene3D" id="3.40.250.10">
    <property type="entry name" value="Rhodanese-like domain"/>
    <property type="match status" value="2"/>
</dbReference>
<dbReference type="SUPFAM" id="SSF52821">
    <property type="entry name" value="Rhodanese/Cell cycle control phosphatase"/>
    <property type="match status" value="2"/>
</dbReference>
<dbReference type="InterPro" id="IPR001763">
    <property type="entry name" value="Rhodanese-like_dom"/>
</dbReference>
<dbReference type="InterPro" id="IPR036866">
    <property type="entry name" value="RibonucZ/Hydroxyglut_hydro"/>
</dbReference>
<reference evidence="3 4" key="1">
    <citation type="submission" date="2017-05" db="EMBL/GenBank/DDBJ databases">
        <authorList>
            <person name="Varghese N."/>
            <person name="Submissions S."/>
        </authorList>
    </citation>
    <scope>NUCLEOTIDE SEQUENCE [LARGE SCALE GENOMIC DNA]</scope>
    <source>
        <strain evidence="3 4">DSM 15360</strain>
    </source>
</reference>
<dbReference type="Proteomes" id="UP001157915">
    <property type="component" value="Unassembled WGS sequence"/>
</dbReference>
<dbReference type="SMART" id="SM00849">
    <property type="entry name" value="Lactamase_B"/>
    <property type="match status" value="1"/>
</dbReference>
<feature type="domain" description="Rhodanese" evidence="2">
    <location>
        <begin position="270"/>
        <end position="361"/>
    </location>
</feature>
<accession>A0ABY1PMM8</accession>
<gene>
    <name evidence="3" type="ORF">SAMN06265367_11349</name>
</gene>
<proteinExistence type="predicted"/>
<keyword evidence="1" id="KW-0479">Metal-binding</keyword>
<keyword evidence="4" id="KW-1185">Reference proteome</keyword>